<name>A0A0E9T8U4_ANGAN</name>
<reference evidence="1" key="2">
    <citation type="journal article" date="2015" name="Fish Shellfish Immunol.">
        <title>Early steps in the European eel (Anguilla anguilla)-Vibrio vulnificus interaction in the gills: Role of the RtxA13 toxin.</title>
        <authorList>
            <person name="Callol A."/>
            <person name="Pajuelo D."/>
            <person name="Ebbesson L."/>
            <person name="Teles M."/>
            <person name="MacKenzie S."/>
            <person name="Amaro C."/>
        </authorList>
    </citation>
    <scope>NUCLEOTIDE SEQUENCE</scope>
</reference>
<proteinExistence type="predicted"/>
<protein>
    <submittedName>
        <fullName evidence="1">Uncharacterized protein</fullName>
    </submittedName>
</protein>
<evidence type="ECO:0000313" key="1">
    <source>
        <dbReference type="EMBL" id="JAH50114.1"/>
    </source>
</evidence>
<reference evidence="1" key="1">
    <citation type="submission" date="2014-11" db="EMBL/GenBank/DDBJ databases">
        <authorList>
            <person name="Amaro Gonzalez C."/>
        </authorList>
    </citation>
    <scope>NUCLEOTIDE SEQUENCE</scope>
</reference>
<sequence length="19" mass="2248">MPRGIFAYTMWPLLGYSFP</sequence>
<dbReference type="EMBL" id="GBXM01058463">
    <property type="protein sequence ID" value="JAH50114.1"/>
    <property type="molecule type" value="Transcribed_RNA"/>
</dbReference>
<organism evidence="1">
    <name type="scientific">Anguilla anguilla</name>
    <name type="common">European freshwater eel</name>
    <name type="synonym">Muraena anguilla</name>
    <dbReference type="NCBI Taxonomy" id="7936"/>
    <lineage>
        <taxon>Eukaryota</taxon>
        <taxon>Metazoa</taxon>
        <taxon>Chordata</taxon>
        <taxon>Craniata</taxon>
        <taxon>Vertebrata</taxon>
        <taxon>Euteleostomi</taxon>
        <taxon>Actinopterygii</taxon>
        <taxon>Neopterygii</taxon>
        <taxon>Teleostei</taxon>
        <taxon>Anguilliformes</taxon>
        <taxon>Anguillidae</taxon>
        <taxon>Anguilla</taxon>
    </lineage>
</organism>
<accession>A0A0E9T8U4</accession>
<dbReference type="AlphaFoldDB" id="A0A0E9T8U4"/>